<dbReference type="KEGG" id="bgok:Pr1d_17360"/>
<feature type="compositionally biased region" description="Basic and acidic residues" evidence="1">
    <location>
        <begin position="99"/>
        <end position="108"/>
    </location>
</feature>
<organism evidence="3 4">
    <name type="scientific">Bythopirellula goksoeyrii</name>
    <dbReference type="NCBI Taxonomy" id="1400387"/>
    <lineage>
        <taxon>Bacteria</taxon>
        <taxon>Pseudomonadati</taxon>
        <taxon>Planctomycetota</taxon>
        <taxon>Planctomycetia</taxon>
        <taxon>Pirellulales</taxon>
        <taxon>Lacipirellulaceae</taxon>
        <taxon>Bythopirellula</taxon>
    </lineage>
</organism>
<feature type="domain" description="AAA+ ATPase" evidence="2">
    <location>
        <begin position="298"/>
        <end position="487"/>
    </location>
</feature>
<dbReference type="Proteomes" id="UP000323917">
    <property type="component" value="Chromosome"/>
</dbReference>
<proteinExistence type="predicted"/>
<dbReference type="RefSeq" id="WP_238476658.1">
    <property type="nucleotide sequence ID" value="NZ_CP042913.1"/>
</dbReference>
<reference evidence="3 4" key="1">
    <citation type="submission" date="2019-08" db="EMBL/GenBank/DDBJ databases">
        <title>Deep-cultivation of Planctomycetes and their phenomic and genomic characterization uncovers novel biology.</title>
        <authorList>
            <person name="Wiegand S."/>
            <person name="Jogler M."/>
            <person name="Boedeker C."/>
            <person name="Pinto D."/>
            <person name="Vollmers J."/>
            <person name="Rivas-Marin E."/>
            <person name="Kohn T."/>
            <person name="Peeters S.H."/>
            <person name="Heuer A."/>
            <person name="Rast P."/>
            <person name="Oberbeckmann S."/>
            <person name="Bunk B."/>
            <person name="Jeske O."/>
            <person name="Meyerdierks A."/>
            <person name="Storesund J.E."/>
            <person name="Kallscheuer N."/>
            <person name="Luecker S."/>
            <person name="Lage O.M."/>
            <person name="Pohl T."/>
            <person name="Merkel B.J."/>
            <person name="Hornburger P."/>
            <person name="Mueller R.-W."/>
            <person name="Bruemmer F."/>
            <person name="Labrenz M."/>
            <person name="Spormann A.M."/>
            <person name="Op den Camp H."/>
            <person name="Overmann J."/>
            <person name="Amann R."/>
            <person name="Jetten M.S.M."/>
            <person name="Mascher T."/>
            <person name="Medema M.H."/>
            <person name="Devos D.P."/>
            <person name="Kaster A.-K."/>
            <person name="Ovreas L."/>
            <person name="Rohde M."/>
            <person name="Galperin M.Y."/>
            <person name="Jogler C."/>
        </authorList>
    </citation>
    <scope>NUCLEOTIDE SEQUENCE [LARGE SCALE GENOMIC DNA]</scope>
    <source>
        <strain evidence="3 4">Pr1d</strain>
    </source>
</reference>
<protein>
    <recommendedName>
        <fullName evidence="2">AAA+ ATPase domain-containing protein</fullName>
    </recommendedName>
</protein>
<gene>
    <name evidence="3" type="ORF">Pr1d_17360</name>
</gene>
<feature type="region of interest" description="Disordered" evidence="1">
    <location>
        <begin position="96"/>
        <end position="133"/>
    </location>
</feature>
<keyword evidence="4" id="KW-1185">Reference proteome</keyword>
<dbReference type="SMART" id="SM00382">
    <property type="entry name" value="AAA"/>
    <property type="match status" value="1"/>
</dbReference>
<sequence>MHTIATPESLKSEEQDVIRVAARNEGKIELANRMDTRGPAIRAGKDKLYNPQDPEYAKKCCDSISELIELQLLRTGDSPKQYELTNFGWQLSRKLTTRPNDEEQHVSNEVESPPAPPQESSQPSTLKQAAWNTSQPESTEALISALGLDEGFLPEEPSTLEESGLNVTFVEDLILKIIHTSGSLTGKQVSDRICLRVAILEDIFTSLRKRQYLALTGSAMLGDHIYQLTDQGRERARIATQECAYAGPAPVPLDDYAASVQAQTIRTEKPKRDRLVKAFSDINVEPEMLAKLGPAISAGKGMFIYGPPGNGKTTIAQRITRCFGQNILVPHAIIEDGQVIKFFDASCHVPVDSLASKLINTSNQDRRWIRIRRPTVVVGGELTMDSLELKHDPVSHVSGASLQLKSNCGSLLIDDFGRQQVNPTELLNRWIVPLENRIDFLSLANGKKIEVPFEQLIIFSTNLEPSDLADDAFLRRIPFKIEIGAPSREEFTKLFEVFANKSKIDCSLDLLEYLINHHYDSCERPLRRCHARDLLDQVAHYCEYNELPMVATTDILDHAVNNYFAAMSGKE</sequence>
<evidence type="ECO:0000259" key="2">
    <source>
        <dbReference type="SMART" id="SM00382"/>
    </source>
</evidence>
<dbReference type="EMBL" id="CP042913">
    <property type="protein sequence ID" value="QEG34456.1"/>
    <property type="molecule type" value="Genomic_DNA"/>
</dbReference>
<dbReference type="Gene3D" id="3.40.50.300">
    <property type="entry name" value="P-loop containing nucleotide triphosphate hydrolases"/>
    <property type="match status" value="1"/>
</dbReference>
<accession>A0A5B9QC11</accession>
<dbReference type="InterPro" id="IPR027417">
    <property type="entry name" value="P-loop_NTPase"/>
</dbReference>
<evidence type="ECO:0000313" key="4">
    <source>
        <dbReference type="Proteomes" id="UP000323917"/>
    </source>
</evidence>
<dbReference type="SUPFAM" id="SSF52540">
    <property type="entry name" value="P-loop containing nucleoside triphosphate hydrolases"/>
    <property type="match status" value="1"/>
</dbReference>
<dbReference type="AlphaFoldDB" id="A0A5B9QC11"/>
<evidence type="ECO:0000313" key="3">
    <source>
        <dbReference type="EMBL" id="QEG34456.1"/>
    </source>
</evidence>
<name>A0A5B9QC11_9BACT</name>
<dbReference type="InterPro" id="IPR003593">
    <property type="entry name" value="AAA+_ATPase"/>
</dbReference>
<evidence type="ECO:0000256" key="1">
    <source>
        <dbReference type="SAM" id="MobiDB-lite"/>
    </source>
</evidence>